<keyword evidence="2" id="KW-0238">DNA-binding</keyword>
<dbReference type="PANTHER" id="PTHR19303:SF73">
    <property type="entry name" value="PROTEIN PDC2"/>
    <property type="match status" value="1"/>
</dbReference>
<dbReference type="SMART" id="SM00674">
    <property type="entry name" value="CENPB"/>
    <property type="match status" value="1"/>
</dbReference>
<evidence type="ECO:0000256" key="2">
    <source>
        <dbReference type="ARBA" id="ARBA00023125"/>
    </source>
</evidence>
<protein>
    <submittedName>
        <fullName evidence="5">Jerky protein homolog</fullName>
    </submittedName>
</protein>
<proteinExistence type="predicted"/>
<dbReference type="SUPFAM" id="SSF46689">
    <property type="entry name" value="Homeodomain-like"/>
    <property type="match status" value="1"/>
</dbReference>
<dbReference type="OrthoDB" id="6776549at2759"/>
<comment type="subcellular location">
    <subcellularLocation>
        <location evidence="1">Nucleus</location>
    </subcellularLocation>
</comment>
<dbReference type="AlphaFoldDB" id="A0A6J2YQV2"/>
<dbReference type="InterPro" id="IPR006600">
    <property type="entry name" value="HTH_CenpB_DNA-bd_dom"/>
</dbReference>
<dbReference type="PANTHER" id="PTHR19303">
    <property type="entry name" value="TRANSPOSON"/>
    <property type="match status" value="1"/>
</dbReference>
<dbReference type="InterPro" id="IPR050863">
    <property type="entry name" value="CenT-Element_Derived"/>
</dbReference>
<dbReference type="PROSITE" id="PS51253">
    <property type="entry name" value="HTH_CENPB"/>
    <property type="match status" value="1"/>
</dbReference>
<dbReference type="InParanoid" id="A0A6J2YQV2"/>
<dbReference type="GO" id="GO:0005634">
    <property type="term" value="C:nucleus"/>
    <property type="evidence" value="ECO:0007669"/>
    <property type="project" value="UniProtKB-SubCell"/>
</dbReference>
<evidence type="ECO:0000313" key="5">
    <source>
        <dbReference type="RefSeq" id="XP_030766438.1"/>
    </source>
</evidence>
<reference evidence="5" key="1">
    <citation type="submission" date="2025-08" db="UniProtKB">
        <authorList>
            <consortium name="RefSeq"/>
        </authorList>
    </citation>
    <scope>IDENTIFICATION</scope>
    <source>
        <tissue evidence="5">Gonads</tissue>
    </source>
</reference>
<dbReference type="Proteomes" id="UP000504635">
    <property type="component" value="Unplaced"/>
</dbReference>
<dbReference type="RefSeq" id="XP_030766438.1">
    <property type="nucleotide sequence ID" value="XM_030910578.1"/>
</dbReference>
<dbReference type="Pfam" id="PF03221">
    <property type="entry name" value="HTH_Tnp_Tc5"/>
    <property type="match status" value="1"/>
</dbReference>
<evidence type="ECO:0000256" key="1">
    <source>
        <dbReference type="ARBA" id="ARBA00004123"/>
    </source>
</evidence>
<organism evidence="4 5">
    <name type="scientific">Sitophilus oryzae</name>
    <name type="common">Rice weevil</name>
    <name type="synonym">Curculio oryzae</name>
    <dbReference type="NCBI Taxonomy" id="7048"/>
    <lineage>
        <taxon>Eukaryota</taxon>
        <taxon>Metazoa</taxon>
        <taxon>Ecdysozoa</taxon>
        <taxon>Arthropoda</taxon>
        <taxon>Hexapoda</taxon>
        <taxon>Insecta</taxon>
        <taxon>Pterygota</taxon>
        <taxon>Neoptera</taxon>
        <taxon>Endopterygota</taxon>
        <taxon>Coleoptera</taxon>
        <taxon>Polyphaga</taxon>
        <taxon>Cucujiformia</taxon>
        <taxon>Curculionidae</taxon>
        <taxon>Dryophthorinae</taxon>
        <taxon>Sitophilus</taxon>
    </lineage>
</organism>
<gene>
    <name evidence="5" type="primary">LOC115890372</name>
</gene>
<evidence type="ECO:0000259" key="3">
    <source>
        <dbReference type="PROSITE" id="PS51253"/>
    </source>
</evidence>
<sequence>MHTKKAELPELEIRLYRWFLAQRERNMPVSGDLIRQKALSLSVSLSVAGFKASDGWLQHFKQRHGVRLLKISGEKLSSQPELIDPFKARLRRVIQEHNLNEHQLYNADETGLYWQLLPDKTYVALAEKNSS</sequence>
<dbReference type="InterPro" id="IPR009057">
    <property type="entry name" value="Homeodomain-like_sf"/>
</dbReference>
<feature type="domain" description="HTH CENPB-type" evidence="3">
    <location>
        <begin position="1"/>
        <end position="70"/>
    </location>
</feature>
<evidence type="ECO:0000313" key="4">
    <source>
        <dbReference type="Proteomes" id="UP000504635"/>
    </source>
</evidence>
<dbReference type="KEGG" id="soy:115890372"/>
<name>A0A6J2YQV2_SITOR</name>
<dbReference type="GeneID" id="115890372"/>
<dbReference type="Gene3D" id="1.10.10.60">
    <property type="entry name" value="Homeodomain-like"/>
    <property type="match status" value="1"/>
</dbReference>
<keyword evidence="4" id="KW-1185">Reference proteome</keyword>
<dbReference type="GO" id="GO:0003677">
    <property type="term" value="F:DNA binding"/>
    <property type="evidence" value="ECO:0007669"/>
    <property type="project" value="UniProtKB-KW"/>
</dbReference>
<accession>A0A6J2YQV2</accession>